<feature type="compositionally biased region" description="Low complexity" evidence="1">
    <location>
        <begin position="43"/>
        <end position="57"/>
    </location>
</feature>
<feature type="compositionally biased region" description="Basic and acidic residues" evidence="1">
    <location>
        <begin position="127"/>
        <end position="189"/>
    </location>
</feature>
<dbReference type="AlphaFoldDB" id="A0AAN7BR29"/>
<feature type="compositionally biased region" description="Basic and acidic residues" evidence="1">
    <location>
        <begin position="198"/>
        <end position="214"/>
    </location>
</feature>
<gene>
    <name evidence="2" type="ORF">QBC38DRAFT_454854</name>
</gene>
<accession>A0AAN7BR29</accession>
<reference evidence="2" key="2">
    <citation type="submission" date="2023-05" db="EMBL/GenBank/DDBJ databases">
        <authorList>
            <consortium name="Lawrence Berkeley National Laboratory"/>
            <person name="Steindorff A."/>
            <person name="Hensen N."/>
            <person name="Bonometti L."/>
            <person name="Westerberg I."/>
            <person name="Brannstrom I.O."/>
            <person name="Guillou S."/>
            <person name="Cros-Aarteil S."/>
            <person name="Calhoun S."/>
            <person name="Haridas S."/>
            <person name="Kuo A."/>
            <person name="Mondo S."/>
            <person name="Pangilinan J."/>
            <person name="Riley R."/>
            <person name="Labutti K."/>
            <person name="Andreopoulos B."/>
            <person name="Lipzen A."/>
            <person name="Chen C."/>
            <person name="Yanf M."/>
            <person name="Daum C."/>
            <person name="Ng V."/>
            <person name="Clum A."/>
            <person name="Ohm R."/>
            <person name="Martin F."/>
            <person name="Silar P."/>
            <person name="Natvig D."/>
            <person name="Lalanne C."/>
            <person name="Gautier V."/>
            <person name="Ament-Velasquez S.L."/>
            <person name="Kruys A."/>
            <person name="Hutchinson M.I."/>
            <person name="Powell A.J."/>
            <person name="Barry K."/>
            <person name="Miller A.N."/>
            <person name="Grigoriev I.V."/>
            <person name="Debuchy R."/>
            <person name="Gladieux P."/>
            <person name="Thoren M.H."/>
            <person name="Johannesson H."/>
        </authorList>
    </citation>
    <scope>NUCLEOTIDE SEQUENCE</scope>
    <source>
        <strain evidence="2">CBS 990.96</strain>
    </source>
</reference>
<organism evidence="2 3">
    <name type="scientific">Podospora fimiseda</name>
    <dbReference type="NCBI Taxonomy" id="252190"/>
    <lineage>
        <taxon>Eukaryota</taxon>
        <taxon>Fungi</taxon>
        <taxon>Dikarya</taxon>
        <taxon>Ascomycota</taxon>
        <taxon>Pezizomycotina</taxon>
        <taxon>Sordariomycetes</taxon>
        <taxon>Sordariomycetidae</taxon>
        <taxon>Sordariales</taxon>
        <taxon>Podosporaceae</taxon>
        <taxon>Podospora</taxon>
    </lineage>
</organism>
<name>A0AAN7BR29_9PEZI</name>
<evidence type="ECO:0000313" key="3">
    <source>
        <dbReference type="Proteomes" id="UP001301958"/>
    </source>
</evidence>
<dbReference type="Proteomes" id="UP001301958">
    <property type="component" value="Unassembled WGS sequence"/>
</dbReference>
<evidence type="ECO:0000313" key="2">
    <source>
        <dbReference type="EMBL" id="KAK4227872.1"/>
    </source>
</evidence>
<keyword evidence="3" id="KW-1185">Reference proteome</keyword>
<evidence type="ECO:0000256" key="1">
    <source>
        <dbReference type="SAM" id="MobiDB-lite"/>
    </source>
</evidence>
<protein>
    <submittedName>
        <fullName evidence="2">Uncharacterized protein</fullName>
    </submittedName>
</protein>
<sequence length="222" mass="25393">MARPPAPIKTVPFSKEKPLPQPVPPSPTSAEVNIGDDEQPVASSSTPPRPGTSGTLTALQLDRLRASENLKAAARKEKAYRAKKRAATARANYSECKHHLKLAKAHFSSGFKLLGGVIKSTPYLFTEKLEGRKQKKEEKKREKVLEKRRKLDEELARVEREERAERERERREQRERDRDSDSESDRDGDVSDEERQEEEERPRDDEKKKNEAKSKGKGKARR</sequence>
<comment type="caution">
    <text evidence="2">The sequence shown here is derived from an EMBL/GenBank/DDBJ whole genome shotgun (WGS) entry which is preliminary data.</text>
</comment>
<dbReference type="EMBL" id="MU865326">
    <property type="protein sequence ID" value="KAK4227872.1"/>
    <property type="molecule type" value="Genomic_DNA"/>
</dbReference>
<proteinExistence type="predicted"/>
<feature type="region of interest" description="Disordered" evidence="1">
    <location>
        <begin position="123"/>
        <end position="222"/>
    </location>
</feature>
<reference evidence="2" key="1">
    <citation type="journal article" date="2023" name="Mol. Phylogenet. Evol.">
        <title>Genome-scale phylogeny and comparative genomics of the fungal order Sordariales.</title>
        <authorList>
            <person name="Hensen N."/>
            <person name="Bonometti L."/>
            <person name="Westerberg I."/>
            <person name="Brannstrom I.O."/>
            <person name="Guillou S."/>
            <person name="Cros-Aarteil S."/>
            <person name="Calhoun S."/>
            <person name="Haridas S."/>
            <person name="Kuo A."/>
            <person name="Mondo S."/>
            <person name="Pangilinan J."/>
            <person name="Riley R."/>
            <person name="LaButti K."/>
            <person name="Andreopoulos B."/>
            <person name="Lipzen A."/>
            <person name="Chen C."/>
            <person name="Yan M."/>
            <person name="Daum C."/>
            <person name="Ng V."/>
            <person name="Clum A."/>
            <person name="Steindorff A."/>
            <person name="Ohm R.A."/>
            <person name="Martin F."/>
            <person name="Silar P."/>
            <person name="Natvig D.O."/>
            <person name="Lalanne C."/>
            <person name="Gautier V."/>
            <person name="Ament-Velasquez S.L."/>
            <person name="Kruys A."/>
            <person name="Hutchinson M.I."/>
            <person name="Powell A.J."/>
            <person name="Barry K."/>
            <person name="Miller A.N."/>
            <person name="Grigoriev I.V."/>
            <person name="Debuchy R."/>
            <person name="Gladieux P."/>
            <person name="Hiltunen Thoren M."/>
            <person name="Johannesson H."/>
        </authorList>
    </citation>
    <scope>NUCLEOTIDE SEQUENCE</scope>
    <source>
        <strain evidence="2">CBS 990.96</strain>
    </source>
</reference>
<feature type="region of interest" description="Disordered" evidence="1">
    <location>
        <begin position="1"/>
        <end position="57"/>
    </location>
</feature>